<evidence type="ECO:0000313" key="4">
    <source>
        <dbReference type="Proteomes" id="UP000001025"/>
    </source>
</evidence>
<sequence length="84" mass="9417">MPVGQPPSWSESNFWGSFDSFLACPFSLPPIGVTACRDQIRQRIRRRPSGTRRSRRANSRDEQQKSSDAMVNAALLLTLTSSHP</sequence>
<feature type="transmembrane region" description="Helical" evidence="2">
    <location>
        <begin position="20"/>
        <end position="37"/>
    </location>
</feature>
<dbReference type="EMBL" id="BX294139">
    <property type="protein sequence ID" value="CAD73411.1"/>
    <property type="molecule type" value="Genomic_DNA"/>
</dbReference>
<keyword evidence="2" id="KW-0472">Membrane</keyword>
<feature type="region of interest" description="Disordered" evidence="1">
    <location>
        <begin position="39"/>
        <end position="70"/>
    </location>
</feature>
<proteinExistence type="predicted"/>
<feature type="compositionally biased region" description="Basic residues" evidence="1">
    <location>
        <begin position="42"/>
        <end position="57"/>
    </location>
</feature>
<evidence type="ECO:0000256" key="1">
    <source>
        <dbReference type="SAM" id="MobiDB-lite"/>
    </source>
</evidence>
<keyword evidence="2" id="KW-0812">Transmembrane</keyword>
<dbReference type="AlphaFoldDB" id="Q7UTM5"/>
<keyword evidence="4" id="KW-1185">Reference proteome</keyword>
<organism evidence="3 4">
    <name type="scientific">Rhodopirellula baltica (strain DSM 10527 / NCIMB 13988 / SH1)</name>
    <dbReference type="NCBI Taxonomy" id="243090"/>
    <lineage>
        <taxon>Bacteria</taxon>
        <taxon>Pseudomonadati</taxon>
        <taxon>Planctomycetota</taxon>
        <taxon>Planctomycetia</taxon>
        <taxon>Pirellulales</taxon>
        <taxon>Pirellulaceae</taxon>
        <taxon>Rhodopirellula</taxon>
    </lineage>
</organism>
<dbReference type="KEGG" id="rba:RB3790"/>
<dbReference type="InParanoid" id="Q7UTM5"/>
<accession>Q7UTM5</accession>
<gene>
    <name evidence="3" type="ordered locus">RB3790</name>
</gene>
<evidence type="ECO:0000256" key="2">
    <source>
        <dbReference type="SAM" id="Phobius"/>
    </source>
</evidence>
<evidence type="ECO:0000313" key="3">
    <source>
        <dbReference type="EMBL" id="CAD73411.1"/>
    </source>
</evidence>
<dbReference type="STRING" id="243090.RB3790"/>
<dbReference type="Proteomes" id="UP000001025">
    <property type="component" value="Chromosome"/>
</dbReference>
<dbReference type="HOGENOM" id="CLU_2525294_0_0_0"/>
<name>Q7UTM5_RHOBA</name>
<dbReference type="EnsemblBacteria" id="CAD73411">
    <property type="protein sequence ID" value="CAD73411"/>
    <property type="gene ID" value="RB3790"/>
</dbReference>
<protein>
    <submittedName>
        <fullName evidence="3">Uncharacterized protein</fullName>
    </submittedName>
</protein>
<reference evidence="3 4" key="1">
    <citation type="journal article" date="2003" name="Proc. Natl. Acad. Sci. U.S.A.">
        <title>Complete genome sequence of the marine planctomycete Pirellula sp. strain 1.</title>
        <authorList>
            <person name="Gloeckner F.O."/>
            <person name="Kube M."/>
            <person name="Bauer M."/>
            <person name="Teeling H."/>
            <person name="Lombardot T."/>
            <person name="Ludwig W."/>
            <person name="Gade D."/>
            <person name="Beck A."/>
            <person name="Borzym K."/>
            <person name="Heitmann K."/>
            <person name="Rabus R."/>
            <person name="Schlesner H."/>
            <person name="Amann R."/>
            <person name="Reinhardt R."/>
        </authorList>
    </citation>
    <scope>NUCLEOTIDE SEQUENCE [LARGE SCALE GENOMIC DNA]</scope>
    <source>
        <strain evidence="4">DSM 10527 / NCIMB 13988 / SH1</strain>
    </source>
</reference>
<keyword evidence="2" id="KW-1133">Transmembrane helix</keyword>